<keyword evidence="4" id="KW-0472">Membrane</keyword>
<evidence type="ECO:0000313" key="7">
    <source>
        <dbReference type="Proteomes" id="UP001379945"/>
    </source>
</evidence>
<keyword evidence="2" id="KW-0812">Transmembrane</keyword>
<dbReference type="SUPFAM" id="SSF52172">
    <property type="entry name" value="CheY-like"/>
    <property type="match status" value="1"/>
</dbReference>
<name>A0ABU9C6K1_9BURK</name>
<dbReference type="Pfam" id="PF03861">
    <property type="entry name" value="ANTAR"/>
    <property type="match status" value="1"/>
</dbReference>
<reference evidence="6 7" key="1">
    <citation type="submission" date="2024-04" db="EMBL/GenBank/DDBJ databases">
        <title>Novel species of the genus Ideonella isolated from streams.</title>
        <authorList>
            <person name="Lu H."/>
        </authorList>
    </citation>
    <scope>NUCLEOTIDE SEQUENCE [LARGE SCALE GENOMIC DNA]</scope>
    <source>
        <strain evidence="6 7">LYT19W</strain>
    </source>
</reference>
<dbReference type="InterPro" id="IPR011006">
    <property type="entry name" value="CheY-like_superfamily"/>
</dbReference>
<dbReference type="InterPro" id="IPR036388">
    <property type="entry name" value="WH-like_DNA-bd_sf"/>
</dbReference>
<evidence type="ECO:0000256" key="4">
    <source>
        <dbReference type="ARBA" id="ARBA00023136"/>
    </source>
</evidence>
<dbReference type="PROSITE" id="PS50921">
    <property type="entry name" value="ANTAR"/>
    <property type="match status" value="1"/>
</dbReference>
<dbReference type="InterPro" id="IPR005561">
    <property type="entry name" value="ANTAR"/>
</dbReference>
<comment type="subcellular location">
    <subcellularLocation>
        <location evidence="1">Membrane</location>
        <topology evidence="1">Multi-pass membrane protein</topology>
    </subcellularLocation>
</comment>
<keyword evidence="7" id="KW-1185">Reference proteome</keyword>
<protein>
    <submittedName>
        <fullName evidence="6">Type IV pili methyl-accepting chemotaxis transducer N-terminal domain-containing protein</fullName>
    </submittedName>
</protein>
<dbReference type="RefSeq" id="WP_341399826.1">
    <property type="nucleotide sequence ID" value="NZ_JBBUTI010000009.1"/>
</dbReference>
<dbReference type="EMBL" id="JBBUTI010000009">
    <property type="protein sequence ID" value="MEK8047519.1"/>
    <property type="molecule type" value="Genomic_DNA"/>
</dbReference>
<keyword evidence="3" id="KW-1133">Transmembrane helix</keyword>
<dbReference type="Gene3D" id="1.10.10.10">
    <property type="entry name" value="Winged helix-like DNA-binding domain superfamily/Winged helix DNA-binding domain"/>
    <property type="match status" value="1"/>
</dbReference>
<feature type="domain" description="ANTAR" evidence="5">
    <location>
        <begin position="125"/>
        <end position="186"/>
    </location>
</feature>
<evidence type="ECO:0000313" key="6">
    <source>
        <dbReference type="EMBL" id="MEK8047519.1"/>
    </source>
</evidence>
<organism evidence="6 7">
    <name type="scientific">Ideonella margarita</name>
    <dbReference type="NCBI Taxonomy" id="2984191"/>
    <lineage>
        <taxon>Bacteria</taxon>
        <taxon>Pseudomonadati</taxon>
        <taxon>Pseudomonadota</taxon>
        <taxon>Betaproteobacteria</taxon>
        <taxon>Burkholderiales</taxon>
        <taxon>Sphaerotilaceae</taxon>
        <taxon>Ideonella</taxon>
    </lineage>
</organism>
<dbReference type="Pfam" id="PF13675">
    <property type="entry name" value="PilJ"/>
    <property type="match status" value="1"/>
</dbReference>
<accession>A0ABU9C6K1</accession>
<evidence type="ECO:0000256" key="2">
    <source>
        <dbReference type="ARBA" id="ARBA00022692"/>
    </source>
</evidence>
<sequence>MRPSPLLAWLGPALDDAQAASWQLRLQEGGHAAVDMVHGAQALNQVGAPAAPRAVIVVANAPQLLAALQGHTWPGGPVSLFGPTPTHAEADALLAAGVSGWWPDTLSASALNAALALDRVRWQQGIDASTQLDRARAQLDERQWVDRAKGVLMSARGIGENEAFTLLRGAAMHANLRMGELSRSVTEAARWADAMNRAGQLRMLSQRLAKLAVQRWSALDARRARTDQDEALRRLADNLTHLQALPAPATGSAPWASALATVQQASEDLSEALSGRLGAEMLRRVDERADTLLAAAEQLIVALEAASGRRALHIINLCGRQRMRVQRVAKQALLAQSLGDAGRQASLPALLDDFEAALRELQAAPLSSNDIREVLHAANDEWLHLLRGLHQLNQETGRLTLSQASDKLLSLFERLTASYERSLQVIMA</sequence>
<dbReference type="Proteomes" id="UP001379945">
    <property type="component" value="Unassembled WGS sequence"/>
</dbReference>
<dbReference type="SMART" id="SM01012">
    <property type="entry name" value="ANTAR"/>
    <property type="match status" value="1"/>
</dbReference>
<comment type="caution">
    <text evidence="6">The sequence shown here is derived from an EMBL/GenBank/DDBJ whole genome shotgun (WGS) entry which is preliminary data.</text>
</comment>
<proteinExistence type="predicted"/>
<evidence type="ECO:0000256" key="3">
    <source>
        <dbReference type="ARBA" id="ARBA00022989"/>
    </source>
</evidence>
<gene>
    <name evidence="6" type="ORF">AACH00_14240</name>
</gene>
<dbReference type="InterPro" id="IPR029095">
    <property type="entry name" value="NarX-like_N"/>
</dbReference>
<evidence type="ECO:0000256" key="1">
    <source>
        <dbReference type="ARBA" id="ARBA00004141"/>
    </source>
</evidence>
<evidence type="ECO:0000259" key="5">
    <source>
        <dbReference type="PROSITE" id="PS50921"/>
    </source>
</evidence>